<dbReference type="InterPro" id="IPR009050">
    <property type="entry name" value="Globin-like_sf"/>
</dbReference>
<dbReference type="Pfam" id="PF00042">
    <property type="entry name" value="Globin"/>
    <property type="match status" value="1"/>
</dbReference>
<organism evidence="14 15">
    <name type="scientific">Kitasatospora putterlickiae</name>
    <dbReference type="NCBI Taxonomy" id="221725"/>
    <lineage>
        <taxon>Bacteria</taxon>
        <taxon>Bacillati</taxon>
        <taxon>Actinomycetota</taxon>
        <taxon>Actinomycetes</taxon>
        <taxon>Kitasatosporales</taxon>
        <taxon>Streptomycetaceae</taxon>
        <taxon>Kitasatospora</taxon>
    </lineage>
</organism>
<dbReference type="InterPro" id="IPR039261">
    <property type="entry name" value="FNR_nucleotide-bd"/>
</dbReference>
<reference evidence="15" key="1">
    <citation type="journal article" date="2019" name="Int. J. Syst. Evol. Microbiol.">
        <title>The Global Catalogue of Microorganisms (GCM) 10K type strain sequencing project: providing services to taxonomists for standard genome sequencing and annotation.</title>
        <authorList>
            <consortium name="The Broad Institute Genomics Platform"/>
            <consortium name="The Broad Institute Genome Sequencing Center for Infectious Disease"/>
            <person name="Wu L."/>
            <person name="Ma J."/>
        </authorList>
    </citation>
    <scope>NUCLEOTIDE SEQUENCE [LARGE SCALE GENOMIC DNA]</scope>
    <source>
        <strain evidence="15">JCM 12393</strain>
    </source>
</reference>
<evidence type="ECO:0000256" key="7">
    <source>
        <dbReference type="ARBA" id="ARBA00023014"/>
    </source>
</evidence>
<dbReference type="RefSeq" id="WP_344331477.1">
    <property type="nucleotide sequence ID" value="NZ_BAAAKJ010000098.1"/>
</dbReference>
<evidence type="ECO:0000256" key="9">
    <source>
        <dbReference type="ARBA" id="ARBA00048649"/>
    </source>
</evidence>
<keyword evidence="11" id="KW-0408">Iron</keyword>
<dbReference type="InterPro" id="IPR001433">
    <property type="entry name" value="OxRdtase_FAD/NAD-bd"/>
</dbReference>
<protein>
    <recommendedName>
        <fullName evidence="4">nitric oxide dioxygenase</fullName>
        <ecNumber evidence="4">1.14.12.17</ecNumber>
    </recommendedName>
</protein>
<comment type="cofactor">
    <cofactor evidence="2">
        <name>FAD</name>
        <dbReference type="ChEBI" id="CHEBI:57692"/>
    </cofactor>
</comment>
<dbReference type="InterPro" id="IPR012292">
    <property type="entry name" value="Globin/Proto"/>
</dbReference>
<dbReference type="InterPro" id="IPR000971">
    <property type="entry name" value="Globin"/>
</dbReference>
<keyword evidence="11" id="KW-0349">Heme</keyword>
<evidence type="ECO:0000256" key="8">
    <source>
        <dbReference type="ARBA" id="ARBA00023027"/>
    </source>
</evidence>
<evidence type="ECO:0000256" key="5">
    <source>
        <dbReference type="ARBA" id="ARBA00022714"/>
    </source>
</evidence>
<dbReference type="EMBL" id="BAAAKJ010000098">
    <property type="protein sequence ID" value="GAA1390544.1"/>
    <property type="molecule type" value="Genomic_DNA"/>
</dbReference>
<comment type="cofactor">
    <cofactor evidence="1">
        <name>heme b</name>
        <dbReference type="ChEBI" id="CHEBI:60344"/>
    </cofactor>
</comment>
<dbReference type="SUPFAM" id="SSF63380">
    <property type="entry name" value="Riboflavin synthase domain-like"/>
    <property type="match status" value="1"/>
</dbReference>
<sequence>MPFDPAVIRANFAVVERRADHLVTYFYAHLFAHNPGIRGHFPEDMSEQRDRLLAALTSIVLRLEDPDRLAGYLRALGRDHRKFQAAPEHYPAVGASLIAALRHCSGHAWTPGTEKAWTEAYTVLAQAMTDAAAEVPPDEPAWWDAELRARRRAAPGIAVLTLATARPYPFVPGQYLTLSSPRVPRVWRPYSIANAPRPDGTLELHVRRVPGGLLSTALVDDTVPGEPLRLGPALGDAVLDPRSRRPLLAVAGGTGWGQTRALLEELAARTPEREATLLLAARSDDEQYDLATVERLLSLHPRLQVLLAAPGPADGRDGAVALVREALARQRDWSGWDVHLSGPPDLAPALAGMLAGLGADADRIRHDPVPDTFNRARPLTSSERFLDHRNVPWINRTELG</sequence>
<evidence type="ECO:0000256" key="4">
    <source>
        <dbReference type="ARBA" id="ARBA00012229"/>
    </source>
</evidence>
<keyword evidence="5" id="KW-0001">2Fe-2S</keyword>
<dbReference type="EC" id="1.14.12.17" evidence="4"/>
<evidence type="ECO:0000313" key="15">
    <source>
        <dbReference type="Proteomes" id="UP001499863"/>
    </source>
</evidence>
<comment type="catalytic activity">
    <reaction evidence="9">
        <text>2 nitric oxide + NADH + 2 O2 = 2 nitrate + NAD(+) + H(+)</text>
        <dbReference type="Rhea" id="RHEA:19469"/>
        <dbReference type="ChEBI" id="CHEBI:15378"/>
        <dbReference type="ChEBI" id="CHEBI:15379"/>
        <dbReference type="ChEBI" id="CHEBI:16480"/>
        <dbReference type="ChEBI" id="CHEBI:17632"/>
        <dbReference type="ChEBI" id="CHEBI:57540"/>
        <dbReference type="ChEBI" id="CHEBI:57945"/>
        <dbReference type="EC" id="1.14.12.17"/>
    </reaction>
</comment>
<dbReference type="Proteomes" id="UP001499863">
    <property type="component" value="Unassembled WGS sequence"/>
</dbReference>
<evidence type="ECO:0000256" key="10">
    <source>
        <dbReference type="ARBA" id="ARBA00049433"/>
    </source>
</evidence>
<comment type="caution">
    <text evidence="14">The sequence shown here is derived from an EMBL/GenBank/DDBJ whole genome shotgun (WGS) entry which is preliminary data.</text>
</comment>
<dbReference type="PANTHER" id="PTHR47354">
    <property type="entry name" value="NADH OXIDOREDUCTASE HCR"/>
    <property type="match status" value="1"/>
</dbReference>
<dbReference type="Pfam" id="PF00970">
    <property type="entry name" value="FAD_binding_6"/>
    <property type="match status" value="1"/>
</dbReference>
<comment type="similarity">
    <text evidence="3">In the C-terminal section; belongs to the flavoprotein pyridine nucleotide cytochrome reductase family.</text>
</comment>
<feature type="domain" description="FAD-binding FR-type" evidence="13">
    <location>
        <begin position="140"/>
        <end position="240"/>
    </location>
</feature>
<dbReference type="Gene3D" id="2.40.30.10">
    <property type="entry name" value="Translation factors"/>
    <property type="match status" value="1"/>
</dbReference>
<dbReference type="PANTHER" id="PTHR47354:SF5">
    <property type="entry name" value="PROTEIN RFBI"/>
    <property type="match status" value="1"/>
</dbReference>
<keyword evidence="11" id="KW-0561">Oxygen transport</keyword>
<keyword evidence="7" id="KW-0411">Iron-sulfur</keyword>
<dbReference type="SUPFAM" id="SSF52343">
    <property type="entry name" value="Ferredoxin reductase-like, C-terminal NADP-linked domain"/>
    <property type="match status" value="1"/>
</dbReference>
<keyword evidence="11" id="KW-0479">Metal-binding</keyword>
<dbReference type="InterPro" id="IPR017938">
    <property type="entry name" value="Riboflavin_synthase-like_b-brl"/>
</dbReference>
<evidence type="ECO:0000313" key="14">
    <source>
        <dbReference type="EMBL" id="GAA1390544.1"/>
    </source>
</evidence>
<accession>A0ABP4IJ01</accession>
<dbReference type="PROSITE" id="PS51384">
    <property type="entry name" value="FAD_FR"/>
    <property type="match status" value="1"/>
</dbReference>
<keyword evidence="11" id="KW-0813">Transport</keyword>
<evidence type="ECO:0000256" key="2">
    <source>
        <dbReference type="ARBA" id="ARBA00001974"/>
    </source>
</evidence>
<evidence type="ECO:0000256" key="6">
    <source>
        <dbReference type="ARBA" id="ARBA00022857"/>
    </source>
</evidence>
<dbReference type="CDD" id="cd19753">
    <property type="entry name" value="Mb-like_oxidoreductase"/>
    <property type="match status" value="1"/>
</dbReference>
<dbReference type="SUPFAM" id="SSF46458">
    <property type="entry name" value="Globin-like"/>
    <property type="match status" value="1"/>
</dbReference>
<comment type="catalytic activity">
    <reaction evidence="10">
        <text>2 nitric oxide + NADPH + 2 O2 = 2 nitrate + NADP(+) + H(+)</text>
        <dbReference type="Rhea" id="RHEA:19465"/>
        <dbReference type="ChEBI" id="CHEBI:15378"/>
        <dbReference type="ChEBI" id="CHEBI:15379"/>
        <dbReference type="ChEBI" id="CHEBI:16480"/>
        <dbReference type="ChEBI" id="CHEBI:17632"/>
        <dbReference type="ChEBI" id="CHEBI:57783"/>
        <dbReference type="ChEBI" id="CHEBI:58349"/>
        <dbReference type="EC" id="1.14.12.17"/>
    </reaction>
</comment>
<keyword evidence="15" id="KW-1185">Reference proteome</keyword>
<gene>
    <name evidence="14" type="ORF">GCM10009639_19440</name>
</gene>
<dbReference type="Gene3D" id="3.40.50.80">
    <property type="entry name" value="Nucleotide-binding domain of ferredoxin-NADP reductase (FNR) module"/>
    <property type="match status" value="1"/>
</dbReference>
<dbReference type="Pfam" id="PF00175">
    <property type="entry name" value="NAD_binding_1"/>
    <property type="match status" value="1"/>
</dbReference>
<keyword evidence="6" id="KW-0521">NADP</keyword>
<evidence type="ECO:0000256" key="3">
    <source>
        <dbReference type="ARBA" id="ARBA00006401"/>
    </source>
</evidence>
<dbReference type="InterPro" id="IPR017927">
    <property type="entry name" value="FAD-bd_FR_type"/>
</dbReference>
<feature type="domain" description="Globin" evidence="12">
    <location>
        <begin position="1"/>
        <end position="133"/>
    </location>
</feature>
<comment type="similarity">
    <text evidence="11">Belongs to the globin family.</text>
</comment>
<dbReference type="InterPro" id="IPR008333">
    <property type="entry name" value="Cbr1-like_FAD-bd_dom"/>
</dbReference>
<name>A0ABP4IJ01_9ACTN</name>
<evidence type="ECO:0000259" key="13">
    <source>
        <dbReference type="PROSITE" id="PS51384"/>
    </source>
</evidence>
<evidence type="ECO:0000256" key="1">
    <source>
        <dbReference type="ARBA" id="ARBA00001970"/>
    </source>
</evidence>
<evidence type="ECO:0000259" key="12">
    <source>
        <dbReference type="PROSITE" id="PS01033"/>
    </source>
</evidence>
<evidence type="ECO:0000256" key="11">
    <source>
        <dbReference type="RuleBase" id="RU000356"/>
    </source>
</evidence>
<dbReference type="PROSITE" id="PS01033">
    <property type="entry name" value="GLOBIN"/>
    <property type="match status" value="1"/>
</dbReference>
<dbReference type="Gene3D" id="1.10.490.10">
    <property type="entry name" value="Globins"/>
    <property type="match status" value="1"/>
</dbReference>
<dbReference type="InterPro" id="IPR050415">
    <property type="entry name" value="MRET"/>
</dbReference>
<proteinExistence type="inferred from homology"/>
<dbReference type="PRINTS" id="PR00410">
    <property type="entry name" value="PHEHYDRXLASE"/>
</dbReference>
<keyword evidence="8" id="KW-0520">NAD</keyword>